<comment type="similarity">
    <text evidence="9">Belongs to the glycosyl hydrolase 18 family.</text>
</comment>
<dbReference type="GO" id="GO:0008843">
    <property type="term" value="F:endochitinase activity"/>
    <property type="evidence" value="ECO:0007669"/>
    <property type="project" value="UniProtKB-EC"/>
</dbReference>
<keyword evidence="14" id="KW-1185">Reference proteome</keyword>
<dbReference type="AlphaFoldDB" id="A0A8H8RJI7"/>
<evidence type="ECO:0000256" key="3">
    <source>
        <dbReference type="ARBA" id="ARBA00022801"/>
    </source>
</evidence>
<accession>A0A8H8RJI7</accession>
<evidence type="ECO:0000259" key="12">
    <source>
        <dbReference type="PROSITE" id="PS51910"/>
    </source>
</evidence>
<dbReference type="Pfam" id="PF00704">
    <property type="entry name" value="Glyco_hydro_18"/>
    <property type="match status" value="1"/>
</dbReference>
<dbReference type="GO" id="GO:0006032">
    <property type="term" value="P:chitin catabolic process"/>
    <property type="evidence" value="ECO:0007669"/>
    <property type="project" value="UniProtKB-KW"/>
</dbReference>
<feature type="compositionally biased region" description="Low complexity" evidence="10">
    <location>
        <begin position="158"/>
        <end position="182"/>
    </location>
</feature>
<dbReference type="InterPro" id="IPR001579">
    <property type="entry name" value="Glyco_hydro_18_chit_AS"/>
</dbReference>
<dbReference type="InterPro" id="IPR017853">
    <property type="entry name" value="GH"/>
</dbReference>
<evidence type="ECO:0000256" key="1">
    <source>
        <dbReference type="ARBA" id="ARBA00000822"/>
    </source>
</evidence>
<organism evidence="13 14">
    <name type="scientific">Lachnellula subtilissima</name>
    <dbReference type="NCBI Taxonomy" id="602034"/>
    <lineage>
        <taxon>Eukaryota</taxon>
        <taxon>Fungi</taxon>
        <taxon>Dikarya</taxon>
        <taxon>Ascomycota</taxon>
        <taxon>Pezizomycotina</taxon>
        <taxon>Leotiomycetes</taxon>
        <taxon>Helotiales</taxon>
        <taxon>Lachnaceae</taxon>
        <taxon>Lachnellula</taxon>
    </lineage>
</organism>
<keyword evidence="3 8" id="KW-0378">Hydrolase</keyword>
<feature type="signal peptide" evidence="11">
    <location>
        <begin position="1"/>
        <end position="26"/>
    </location>
</feature>
<keyword evidence="6 8" id="KW-0326">Glycosidase</keyword>
<dbReference type="PROSITE" id="PS01095">
    <property type="entry name" value="GH18_1"/>
    <property type="match status" value="1"/>
</dbReference>
<feature type="non-terminal residue" evidence="13">
    <location>
        <position position="1"/>
    </location>
</feature>
<protein>
    <recommendedName>
        <fullName evidence="2">chitinase</fullName>
        <ecNumber evidence="2">3.2.1.14</ecNumber>
    </recommendedName>
</protein>
<dbReference type="EC" id="3.2.1.14" evidence="2"/>
<name>A0A8H8RJI7_9HELO</name>
<feature type="domain" description="GH18" evidence="12">
    <location>
        <begin position="325"/>
        <end position="574"/>
    </location>
</feature>
<evidence type="ECO:0000313" key="13">
    <source>
        <dbReference type="EMBL" id="TVY35680.1"/>
    </source>
</evidence>
<dbReference type="PANTHER" id="PTHR45708">
    <property type="entry name" value="ENDOCHITINASE"/>
    <property type="match status" value="1"/>
</dbReference>
<dbReference type="PANTHER" id="PTHR45708:SF49">
    <property type="entry name" value="ENDOCHITINASE"/>
    <property type="match status" value="1"/>
</dbReference>
<dbReference type="GO" id="GO:0005576">
    <property type="term" value="C:extracellular region"/>
    <property type="evidence" value="ECO:0007669"/>
    <property type="project" value="TreeGrafter"/>
</dbReference>
<feature type="region of interest" description="Disordered" evidence="10">
    <location>
        <begin position="131"/>
        <end position="189"/>
    </location>
</feature>
<dbReference type="InterPro" id="IPR001223">
    <property type="entry name" value="Glyco_hydro18_cat"/>
</dbReference>
<dbReference type="PROSITE" id="PS51910">
    <property type="entry name" value="GH18_2"/>
    <property type="match status" value="1"/>
</dbReference>
<evidence type="ECO:0000256" key="2">
    <source>
        <dbReference type="ARBA" id="ARBA00012729"/>
    </source>
</evidence>
<reference evidence="13 14" key="1">
    <citation type="submission" date="2018-05" db="EMBL/GenBank/DDBJ databases">
        <title>Genome sequencing and assembly of the regulated plant pathogen Lachnellula willkommii and related sister species for the development of diagnostic species identification markers.</title>
        <authorList>
            <person name="Giroux E."/>
            <person name="Bilodeau G."/>
        </authorList>
    </citation>
    <scope>NUCLEOTIDE SEQUENCE [LARGE SCALE GENOMIC DNA]</scope>
    <source>
        <strain evidence="13 14">CBS 197.66</strain>
    </source>
</reference>
<evidence type="ECO:0000256" key="7">
    <source>
        <dbReference type="ARBA" id="ARBA00023326"/>
    </source>
</evidence>
<dbReference type="EMBL" id="QGMJ01000500">
    <property type="protein sequence ID" value="TVY35680.1"/>
    <property type="molecule type" value="Genomic_DNA"/>
</dbReference>
<dbReference type="Gene3D" id="3.20.20.80">
    <property type="entry name" value="Glycosidases"/>
    <property type="match status" value="1"/>
</dbReference>
<gene>
    <name evidence="13" type="primary">chi3</name>
    <name evidence="13" type="ORF">LSUB1_G006212</name>
</gene>
<keyword evidence="7" id="KW-0624">Polysaccharide degradation</keyword>
<comment type="caution">
    <text evidence="13">The sequence shown here is derived from an EMBL/GenBank/DDBJ whole genome shotgun (WGS) entry which is preliminary data.</text>
</comment>
<dbReference type="InterPro" id="IPR050542">
    <property type="entry name" value="Glycosyl_Hydrlase18_Chitinase"/>
</dbReference>
<evidence type="ECO:0000256" key="10">
    <source>
        <dbReference type="SAM" id="MobiDB-lite"/>
    </source>
</evidence>
<dbReference type="Proteomes" id="UP000462212">
    <property type="component" value="Unassembled WGS sequence"/>
</dbReference>
<evidence type="ECO:0000256" key="11">
    <source>
        <dbReference type="SAM" id="SignalP"/>
    </source>
</evidence>
<dbReference type="OrthoDB" id="6020543at2759"/>
<proteinExistence type="inferred from homology"/>
<evidence type="ECO:0000256" key="5">
    <source>
        <dbReference type="ARBA" id="ARBA00023277"/>
    </source>
</evidence>
<evidence type="ECO:0000256" key="6">
    <source>
        <dbReference type="ARBA" id="ARBA00023295"/>
    </source>
</evidence>
<evidence type="ECO:0000313" key="14">
    <source>
        <dbReference type="Proteomes" id="UP000462212"/>
    </source>
</evidence>
<feature type="chain" id="PRO_5034996638" description="chitinase" evidence="11">
    <location>
        <begin position="27"/>
        <end position="574"/>
    </location>
</feature>
<evidence type="ECO:0000256" key="4">
    <source>
        <dbReference type="ARBA" id="ARBA00023024"/>
    </source>
</evidence>
<comment type="catalytic activity">
    <reaction evidence="1">
        <text>Random endo-hydrolysis of N-acetyl-beta-D-glucosaminide (1-&gt;4)-beta-linkages in chitin and chitodextrins.</text>
        <dbReference type="EC" id="3.2.1.14"/>
    </reaction>
</comment>
<feature type="compositionally biased region" description="Pro residues" evidence="10">
    <location>
        <begin position="135"/>
        <end position="147"/>
    </location>
</feature>
<dbReference type="SUPFAM" id="SSF51445">
    <property type="entry name" value="(Trans)glycosidases"/>
    <property type="match status" value="1"/>
</dbReference>
<dbReference type="GO" id="GO:0000272">
    <property type="term" value="P:polysaccharide catabolic process"/>
    <property type="evidence" value="ECO:0007669"/>
    <property type="project" value="UniProtKB-KW"/>
</dbReference>
<evidence type="ECO:0000256" key="9">
    <source>
        <dbReference type="RuleBase" id="RU004453"/>
    </source>
</evidence>
<sequence length="574" mass="60792">MHYPPQFLLTILFLLSLLPNIPLVYALKLPFRNYHSQESRQHDAKNTVDVELPDMGFVKTYVCPAKADLFRRQSPRPIITVPQADLRPFLLALRETEVSMIAIIDAMLGDQGSANATATAMPSETSFFESIPISTPIPTPTPTPTATPEPESEPVPGSIPSSELTTTSTTTATPIPTSTPEPVLNSIPPSELTTISTLTTQTTTTITITIPVTLTKTRSASVDATSTIESSEDAIDTVPVAAPSTTTIFLTTLDTVPVATLSIITSSQGVLDIIPVAAPSTTISFPSNLSTIAQLPSSTGTLTVVPNLQVPDSKKRYTFDATSSKNIAVYFGQSDATHSSSLEAQCADPNIDIVILAFIVSQPDGSKYPSINSGPRAVDKLMLCVHLLLNTYGKKVLLSMGGSTGGFSFAGDGQAVAFADTLWGLFGPVGSMDVMLRPFGGVEVDGFDFDNENNNPTGLAAVAHTLRAHFSGSSKKSYYLSSAPQCPFPDQSNPVDLLLQCDFVWVQFYNNPSCELGSPGFEASVKQWSDALSKGGSKAKLYLGAPAWAQAGPTAYKTIGSAGRMRDVVGGVVG</sequence>
<evidence type="ECO:0000256" key="8">
    <source>
        <dbReference type="RuleBase" id="RU000489"/>
    </source>
</evidence>
<keyword evidence="4" id="KW-0146">Chitin degradation</keyword>
<keyword evidence="11" id="KW-0732">Signal</keyword>
<keyword evidence="5" id="KW-0119">Carbohydrate metabolism</keyword>